<dbReference type="GO" id="GO:0009432">
    <property type="term" value="P:SOS response"/>
    <property type="evidence" value="ECO:0007669"/>
    <property type="project" value="TreeGrafter"/>
</dbReference>
<dbReference type="SUPFAM" id="SSF100879">
    <property type="entry name" value="Lesion bypass DNA polymerase (Y-family), little finger domain"/>
    <property type="match status" value="1"/>
</dbReference>
<evidence type="ECO:0000259" key="1">
    <source>
        <dbReference type="Pfam" id="PF11799"/>
    </source>
</evidence>
<dbReference type="InterPro" id="IPR050116">
    <property type="entry name" value="DNA_polymerase-Y"/>
</dbReference>
<gene>
    <name evidence="2" type="ORF">E6K80_04765</name>
</gene>
<feature type="non-terminal residue" evidence="2">
    <location>
        <position position="1"/>
    </location>
</feature>
<feature type="domain" description="DNA polymerase Y-family little finger" evidence="1">
    <location>
        <begin position="2"/>
        <end position="100"/>
    </location>
</feature>
<dbReference type="PANTHER" id="PTHR11076:SF33">
    <property type="entry name" value="DNA POLYMERASE KAPPA"/>
    <property type="match status" value="1"/>
</dbReference>
<dbReference type="GO" id="GO:0042276">
    <property type="term" value="P:error-prone translesion synthesis"/>
    <property type="evidence" value="ECO:0007669"/>
    <property type="project" value="TreeGrafter"/>
</dbReference>
<dbReference type="Proteomes" id="UP000319836">
    <property type="component" value="Unassembled WGS sequence"/>
</dbReference>
<dbReference type="Pfam" id="PF11799">
    <property type="entry name" value="IMS_C"/>
    <property type="match status" value="1"/>
</dbReference>
<dbReference type="InterPro" id="IPR017961">
    <property type="entry name" value="DNA_pol_Y-fam_little_finger"/>
</dbReference>
<dbReference type="InterPro" id="IPR036775">
    <property type="entry name" value="DNA_pol_Y-fam_lit_finger_sf"/>
</dbReference>
<organism evidence="2 3">
    <name type="scientific">Eiseniibacteriota bacterium</name>
    <dbReference type="NCBI Taxonomy" id="2212470"/>
    <lineage>
        <taxon>Bacteria</taxon>
        <taxon>Candidatus Eiseniibacteriota</taxon>
    </lineage>
</organism>
<dbReference type="EMBL" id="VBPA01000106">
    <property type="protein sequence ID" value="TMQ71713.1"/>
    <property type="molecule type" value="Genomic_DNA"/>
</dbReference>
<dbReference type="Gene3D" id="3.30.1490.100">
    <property type="entry name" value="DNA polymerase, Y-family, little finger domain"/>
    <property type="match status" value="1"/>
</dbReference>
<evidence type="ECO:0000313" key="3">
    <source>
        <dbReference type="Proteomes" id="UP000319836"/>
    </source>
</evidence>
<sequence>EDSDEADHLRGVLLRLSDQVGRRLRIEGFRGRTIAIKLRDRRFVTHLRQTTLAECTDDHRVIFEHALRLWRLLWKGGNVRLLGVSVSHLERREDALQGELFTTHARADRLREALDRVRNRLGEASLVPAGALTVRSRLSHVPFGAISPRWKPPAS</sequence>
<proteinExistence type="predicted"/>
<dbReference type="AlphaFoldDB" id="A0A538U753"/>
<name>A0A538U753_UNCEI</name>
<dbReference type="PANTHER" id="PTHR11076">
    <property type="entry name" value="DNA REPAIR POLYMERASE UMUC / TRANSFERASE FAMILY MEMBER"/>
    <property type="match status" value="1"/>
</dbReference>
<protein>
    <recommendedName>
        <fullName evidence="1">DNA polymerase Y-family little finger domain-containing protein</fullName>
    </recommendedName>
</protein>
<accession>A0A538U753</accession>
<dbReference type="GO" id="GO:0006281">
    <property type="term" value="P:DNA repair"/>
    <property type="evidence" value="ECO:0007669"/>
    <property type="project" value="InterPro"/>
</dbReference>
<comment type="caution">
    <text evidence="2">The sequence shown here is derived from an EMBL/GenBank/DDBJ whole genome shotgun (WGS) entry which is preliminary data.</text>
</comment>
<dbReference type="GO" id="GO:0003684">
    <property type="term" value="F:damaged DNA binding"/>
    <property type="evidence" value="ECO:0007669"/>
    <property type="project" value="InterPro"/>
</dbReference>
<dbReference type="GO" id="GO:0003887">
    <property type="term" value="F:DNA-directed DNA polymerase activity"/>
    <property type="evidence" value="ECO:0007669"/>
    <property type="project" value="TreeGrafter"/>
</dbReference>
<reference evidence="2 3" key="1">
    <citation type="journal article" date="2019" name="Nat. Microbiol.">
        <title>Mediterranean grassland soil C-N compound turnover is dependent on rainfall and depth, and is mediated by genomically divergent microorganisms.</title>
        <authorList>
            <person name="Diamond S."/>
            <person name="Andeer P.F."/>
            <person name="Li Z."/>
            <person name="Crits-Christoph A."/>
            <person name="Burstein D."/>
            <person name="Anantharaman K."/>
            <person name="Lane K.R."/>
            <person name="Thomas B.C."/>
            <person name="Pan C."/>
            <person name="Northen T.R."/>
            <person name="Banfield J.F."/>
        </authorList>
    </citation>
    <scope>NUCLEOTIDE SEQUENCE [LARGE SCALE GENOMIC DNA]</scope>
    <source>
        <strain evidence="2">WS_10</strain>
    </source>
</reference>
<evidence type="ECO:0000313" key="2">
    <source>
        <dbReference type="EMBL" id="TMQ71713.1"/>
    </source>
</evidence>
<dbReference type="GO" id="GO:0005829">
    <property type="term" value="C:cytosol"/>
    <property type="evidence" value="ECO:0007669"/>
    <property type="project" value="TreeGrafter"/>
</dbReference>